<gene>
    <name evidence="1" type="ORF">STP4a_100</name>
</gene>
<organism evidence="1 2">
    <name type="scientific">Salmonella phage STP4-a</name>
    <dbReference type="NCBI Taxonomy" id="1445860"/>
    <lineage>
        <taxon>Viruses</taxon>
        <taxon>Duplodnaviria</taxon>
        <taxon>Heunggongvirae</taxon>
        <taxon>Uroviricota</taxon>
        <taxon>Caudoviricetes</taxon>
        <taxon>Pantevenvirales</taxon>
        <taxon>Straboviridae</taxon>
        <taxon>Tevenvirinae</taxon>
        <taxon>Gelderlandvirus</taxon>
        <taxon>Gelderlandvirus stp4a</taxon>
    </lineage>
</organism>
<protein>
    <submittedName>
        <fullName evidence="1">Uncharacterized protein</fullName>
    </submittedName>
</protein>
<proteinExistence type="predicted"/>
<evidence type="ECO:0000313" key="1">
    <source>
        <dbReference type="EMBL" id="AHJ86955.1"/>
    </source>
</evidence>
<dbReference type="GeneID" id="23681118"/>
<evidence type="ECO:0000313" key="2">
    <source>
        <dbReference type="Proteomes" id="UP000032000"/>
    </source>
</evidence>
<dbReference type="KEGG" id="vg:23681118"/>
<sequence>MKAKFEDFVPGRVLYHVYGIHRTETEVSEESIDKLIVLSHPFLVDFGYSKSWFVKHIRKYKSFDGIKEYVTESSLADMGVETSERSTVYNLNRVFTNFGGAIHFCAELKDNEFSDPKDAEYAKNNSPIDEKSFLNSFSF</sequence>
<dbReference type="Pfam" id="PF23772">
    <property type="entry name" value="Phage_g100"/>
    <property type="match status" value="1"/>
</dbReference>
<dbReference type="Proteomes" id="UP000032000">
    <property type="component" value="Segment"/>
</dbReference>
<dbReference type="RefSeq" id="YP_009126308.1">
    <property type="nucleotide sequence ID" value="NC_026607.2"/>
</dbReference>
<dbReference type="InterPro" id="IPR057112">
    <property type="entry name" value="Phage_g100"/>
</dbReference>
<keyword evidence="2" id="KW-1185">Reference proteome</keyword>
<name>A0A0B4L914_9CAUD</name>
<reference evidence="1" key="1">
    <citation type="submission" date="2015-06" db="EMBL/GenBank/DDBJ databases">
        <title>Genomic characterization of STP4-a, a novel T4 virulent phage infecting Salmonella.</title>
        <authorList>
            <person name="Li M."/>
            <person name="Wang J."/>
            <person name="Lin H."/>
            <person name="Han F."/>
        </authorList>
    </citation>
    <scope>NUCLEOTIDE SEQUENCE [LARGE SCALE GENOMIC DNA]</scope>
</reference>
<dbReference type="EMBL" id="KJ000058">
    <property type="protein sequence ID" value="AHJ86955.1"/>
    <property type="molecule type" value="Genomic_DNA"/>
</dbReference>
<accession>A0A0B4L914</accession>